<sequence length="678" mass="68974">MHFKKSIVVAAATAAPGLATYTKDYKVNTYFGQANNYAGDVDTLGQYCKSASIDYITLAFVNNSRSMVWASPEPTSVPTVLPPSTPPGASKKPSKLLTGCNFIKDDIKLCQNLGKKVYLSIGGEMNAASNYAISSVKAGEDFAQQMFDIFGPYNKNYKGPRPFGELAMDGFDFDIEVKFPNQDPYVAMVDKLRCLIRDNKAGIILSASPQCPMDTAHFQMDSILAKAQFDKLFIQFYNNPACAATNPLNFNFNKWIQYISNKPSKNAELYIGLPGSTKAASSGYLNPTEVKDLICDYKHSKNFGGVSLFDAYYAYHNEDCEGETYYDVVKKALTCGGCKGDICAPKLTTTTSATLPTSSLPAVTSATSSAAVITSSSSADVVSTTSSSDADSTTITASASVTDSASATQSASSTSSDEEEDCTDEPTASQSATASASASITSMTSDLPTITASASVSASASTTEEEDCTDDVSATQSASASASATASFSASATTESDSYSVSATDFSASATDSATESFSASATDFSASATDSGSATASSTDDMPLPTPVATDSATFSASASGSASISATASASGSSTDDMPLSTPVATETGSDNGPSGSASTSGSVSATGPASASATASGSTTASSTDDMPLPTPVATETGSDNGPSGSASASGSITGPASGSGSASATNTAASTDWC</sequence>
<keyword evidence="13" id="KW-0326">Glycosidase</keyword>
<keyword evidence="7" id="KW-0336">GPI-anchor</keyword>
<organism evidence="17 18">
    <name type="scientific">Apiospora phragmitis</name>
    <dbReference type="NCBI Taxonomy" id="2905665"/>
    <lineage>
        <taxon>Eukaryota</taxon>
        <taxon>Fungi</taxon>
        <taxon>Dikarya</taxon>
        <taxon>Ascomycota</taxon>
        <taxon>Pezizomycotina</taxon>
        <taxon>Sordariomycetes</taxon>
        <taxon>Xylariomycetidae</taxon>
        <taxon>Amphisphaeriales</taxon>
        <taxon>Apiosporaceae</taxon>
        <taxon>Apiospora</taxon>
    </lineage>
</organism>
<reference evidence="17 18" key="1">
    <citation type="submission" date="2023-01" db="EMBL/GenBank/DDBJ databases">
        <title>Analysis of 21 Apiospora genomes using comparative genomics revels a genus with tremendous synthesis potential of carbohydrate active enzymes and secondary metabolites.</title>
        <authorList>
            <person name="Sorensen T."/>
        </authorList>
    </citation>
    <scope>NUCLEOTIDE SEQUENCE [LARGE SCALE GENOMIC DNA]</scope>
    <source>
        <strain evidence="17 18">CBS 135458</strain>
    </source>
</reference>
<dbReference type="PROSITE" id="PS51910">
    <property type="entry name" value="GH18_2"/>
    <property type="match status" value="1"/>
</dbReference>
<evidence type="ECO:0000256" key="6">
    <source>
        <dbReference type="ARBA" id="ARBA00022525"/>
    </source>
</evidence>
<feature type="region of interest" description="Disordered" evidence="15">
    <location>
        <begin position="381"/>
        <end position="440"/>
    </location>
</feature>
<protein>
    <recommendedName>
        <fullName evidence="4">chitinase</fullName>
        <ecNumber evidence="4">3.2.1.14</ecNumber>
    </recommendedName>
</protein>
<dbReference type="InterPro" id="IPR001223">
    <property type="entry name" value="Glyco_hydro18_cat"/>
</dbReference>
<keyword evidence="7" id="KW-0325">Glycoprotein</keyword>
<dbReference type="RefSeq" id="XP_066710954.1">
    <property type="nucleotide sequence ID" value="XM_066861844.1"/>
</dbReference>
<evidence type="ECO:0000256" key="14">
    <source>
        <dbReference type="ARBA" id="ARBA00023326"/>
    </source>
</evidence>
<feature type="region of interest" description="Disordered" evidence="15">
    <location>
        <begin position="456"/>
        <end position="475"/>
    </location>
</feature>
<evidence type="ECO:0000256" key="7">
    <source>
        <dbReference type="ARBA" id="ARBA00022622"/>
    </source>
</evidence>
<keyword evidence="12" id="KW-0449">Lipoprotein</keyword>
<evidence type="ECO:0000256" key="13">
    <source>
        <dbReference type="ARBA" id="ARBA00023295"/>
    </source>
</evidence>
<dbReference type="EMBL" id="JAQQWL010000011">
    <property type="protein sequence ID" value="KAK8048705.1"/>
    <property type="molecule type" value="Genomic_DNA"/>
</dbReference>
<feature type="compositionally biased region" description="Low complexity" evidence="15">
    <location>
        <begin position="521"/>
        <end position="542"/>
    </location>
</feature>
<dbReference type="Proteomes" id="UP001480595">
    <property type="component" value="Unassembled WGS sequence"/>
</dbReference>
<evidence type="ECO:0000256" key="10">
    <source>
        <dbReference type="ARBA" id="ARBA00023136"/>
    </source>
</evidence>
<proteinExistence type="predicted"/>
<feature type="compositionally biased region" description="Low complexity" evidence="15">
    <location>
        <begin position="381"/>
        <end position="415"/>
    </location>
</feature>
<comment type="caution">
    <text evidence="17">The sequence shown here is derived from an EMBL/GenBank/DDBJ whole genome shotgun (WGS) entry which is preliminary data.</text>
</comment>
<keyword evidence="6" id="KW-0964">Secreted</keyword>
<dbReference type="InterPro" id="IPR017853">
    <property type="entry name" value="GH"/>
</dbReference>
<gene>
    <name evidence="17" type="ORF">PG994_010435</name>
</gene>
<evidence type="ECO:0000256" key="8">
    <source>
        <dbReference type="ARBA" id="ARBA00022801"/>
    </source>
</evidence>
<dbReference type="PANTHER" id="PTHR45708:SF47">
    <property type="entry name" value="ENDOCHITINASE A"/>
    <property type="match status" value="1"/>
</dbReference>
<name>A0ABR1TPW5_9PEZI</name>
<evidence type="ECO:0000313" key="17">
    <source>
        <dbReference type="EMBL" id="KAK8048705.1"/>
    </source>
</evidence>
<dbReference type="Gene3D" id="3.20.20.80">
    <property type="entry name" value="Glycosidases"/>
    <property type="match status" value="1"/>
</dbReference>
<feature type="region of interest" description="Disordered" evidence="15">
    <location>
        <begin position="568"/>
        <end position="678"/>
    </location>
</feature>
<evidence type="ECO:0000313" key="18">
    <source>
        <dbReference type="Proteomes" id="UP001480595"/>
    </source>
</evidence>
<evidence type="ECO:0000256" key="4">
    <source>
        <dbReference type="ARBA" id="ARBA00012729"/>
    </source>
</evidence>
<evidence type="ECO:0000256" key="11">
    <source>
        <dbReference type="ARBA" id="ARBA00023277"/>
    </source>
</evidence>
<evidence type="ECO:0000256" key="1">
    <source>
        <dbReference type="ARBA" id="ARBA00000822"/>
    </source>
</evidence>
<evidence type="ECO:0000259" key="16">
    <source>
        <dbReference type="PROSITE" id="PS51910"/>
    </source>
</evidence>
<feature type="region of interest" description="Disordered" evidence="15">
    <location>
        <begin position="521"/>
        <end position="555"/>
    </location>
</feature>
<dbReference type="EC" id="3.2.1.14" evidence="4"/>
<feature type="compositionally biased region" description="Low complexity" evidence="15">
    <location>
        <begin position="568"/>
        <end position="577"/>
    </location>
</feature>
<feature type="compositionally biased region" description="Low complexity" evidence="15">
    <location>
        <begin position="595"/>
        <end position="627"/>
    </location>
</feature>
<keyword evidence="14" id="KW-0624">Polysaccharide degradation</keyword>
<keyword evidence="5" id="KW-1003">Cell membrane</keyword>
<comment type="catalytic activity">
    <reaction evidence="1">
        <text>Random endo-hydrolysis of N-acetyl-beta-D-glucosaminide (1-&gt;4)-beta-linkages in chitin and chitodextrins.</text>
        <dbReference type="EC" id="3.2.1.14"/>
    </reaction>
</comment>
<dbReference type="InterPro" id="IPR050542">
    <property type="entry name" value="Glycosyl_Hydrlase18_Chitinase"/>
</dbReference>
<accession>A0ABR1TPW5</accession>
<keyword evidence="10" id="KW-0472">Membrane</keyword>
<feature type="compositionally biased region" description="Polar residues" evidence="15">
    <location>
        <begin position="585"/>
        <end position="594"/>
    </location>
</feature>
<keyword evidence="11" id="KW-0119">Carbohydrate metabolism</keyword>
<dbReference type="PANTHER" id="PTHR45708">
    <property type="entry name" value="ENDOCHITINASE"/>
    <property type="match status" value="1"/>
</dbReference>
<keyword evidence="9" id="KW-0146">Chitin degradation</keyword>
<keyword evidence="8" id="KW-0378">Hydrolase</keyword>
<evidence type="ECO:0000256" key="15">
    <source>
        <dbReference type="SAM" id="MobiDB-lite"/>
    </source>
</evidence>
<comment type="subcellular location">
    <subcellularLocation>
        <location evidence="2">Cell membrane</location>
        <topology evidence="2">Lipid-anchor</topology>
        <topology evidence="2">GPI-anchor</topology>
    </subcellularLocation>
    <subcellularLocation>
        <location evidence="3">Secreted</location>
    </subcellularLocation>
</comment>
<evidence type="ECO:0000256" key="12">
    <source>
        <dbReference type="ARBA" id="ARBA00023288"/>
    </source>
</evidence>
<evidence type="ECO:0000256" key="9">
    <source>
        <dbReference type="ARBA" id="ARBA00023024"/>
    </source>
</evidence>
<dbReference type="GeneID" id="92094907"/>
<feature type="compositionally biased region" description="Low complexity" evidence="15">
    <location>
        <begin position="641"/>
        <end position="678"/>
    </location>
</feature>
<dbReference type="PROSITE" id="PS01095">
    <property type="entry name" value="GH18_1"/>
    <property type="match status" value="1"/>
</dbReference>
<evidence type="ECO:0000256" key="2">
    <source>
        <dbReference type="ARBA" id="ARBA00004609"/>
    </source>
</evidence>
<evidence type="ECO:0000256" key="3">
    <source>
        <dbReference type="ARBA" id="ARBA00004613"/>
    </source>
</evidence>
<feature type="compositionally biased region" description="Low complexity" evidence="15">
    <location>
        <begin position="427"/>
        <end position="440"/>
    </location>
</feature>
<feature type="domain" description="GH18" evidence="16">
    <location>
        <begin position="25"/>
        <end position="336"/>
    </location>
</feature>
<dbReference type="InterPro" id="IPR001579">
    <property type="entry name" value="Glyco_hydro_18_chit_AS"/>
</dbReference>
<dbReference type="SUPFAM" id="SSF51445">
    <property type="entry name" value="(Trans)glycosidases"/>
    <property type="match status" value="1"/>
</dbReference>
<evidence type="ECO:0000256" key="5">
    <source>
        <dbReference type="ARBA" id="ARBA00022475"/>
    </source>
</evidence>
<keyword evidence="18" id="KW-1185">Reference proteome</keyword>